<accession>A0ABT3B9Q5</accession>
<dbReference type="Proteomes" id="UP001208690">
    <property type="component" value="Unassembled WGS sequence"/>
</dbReference>
<dbReference type="EMBL" id="JALIEB010000001">
    <property type="protein sequence ID" value="MCV3269873.1"/>
    <property type="molecule type" value="Genomic_DNA"/>
</dbReference>
<sequence>MRLEEAKTLHALADARYRARQQLFQTLLQRENAIRADLAKLEAQAKSAEQSANPTMKSIGADVIWNAWLGKSKRALNMKLALILAEKDQHIRQVKQAYGKVLASEEIVKTILQRQLEGARKVDLETAIDMSLFGNELNKS</sequence>
<gene>
    <name evidence="2" type="ORF">MUB52_00400</name>
</gene>
<keyword evidence="3" id="KW-1185">Reference proteome</keyword>
<name>A0ABT3B9Q5_9RHOB</name>
<evidence type="ECO:0000313" key="3">
    <source>
        <dbReference type="Proteomes" id="UP001208690"/>
    </source>
</evidence>
<feature type="coiled-coil region" evidence="1">
    <location>
        <begin position="24"/>
        <end position="51"/>
    </location>
</feature>
<evidence type="ECO:0008006" key="4">
    <source>
        <dbReference type="Google" id="ProtNLM"/>
    </source>
</evidence>
<keyword evidence="1" id="KW-0175">Coiled coil</keyword>
<evidence type="ECO:0000313" key="2">
    <source>
        <dbReference type="EMBL" id="MCV3269873.1"/>
    </source>
</evidence>
<reference evidence="2 3" key="1">
    <citation type="submission" date="2022-04" db="EMBL/GenBank/DDBJ databases">
        <title>Roseobacter sp. WL0113 is a bacterium isolated from neritic sediment.</title>
        <authorList>
            <person name="Wang L."/>
            <person name="He W."/>
            <person name="Zhang D.-F."/>
        </authorList>
    </citation>
    <scope>NUCLEOTIDE SEQUENCE [LARGE SCALE GENOMIC DNA]</scope>
    <source>
        <strain evidence="2 3">WL0113</strain>
    </source>
</reference>
<comment type="caution">
    <text evidence="2">The sequence shown here is derived from an EMBL/GenBank/DDBJ whole genome shotgun (WGS) entry which is preliminary data.</text>
</comment>
<dbReference type="RefSeq" id="WP_263842205.1">
    <property type="nucleotide sequence ID" value="NZ_JALIEB010000001.1"/>
</dbReference>
<proteinExistence type="predicted"/>
<organism evidence="2 3">
    <name type="scientific">Roseobacter sinensis</name>
    <dbReference type="NCBI Taxonomy" id="2931391"/>
    <lineage>
        <taxon>Bacteria</taxon>
        <taxon>Pseudomonadati</taxon>
        <taxon>Pseudomonadota</taxon>
        <taxon>Alphaproteobacteria</taxon>
        <taxon>Rhodobacterales</taxon>
        <taxon>Roseobacteraceae</taxon>
        <taxon>Roseobacter</taxon>
    </lineage>
</organism>
<evidence type="ECO:0000256" key="1">
    <source>
        <dbReference type="SAM" id="Coils"/>
    </source>
</evidence>
<protein>
    <recommendedName>
        <fullName evidence="4">Flagellar FliJ protein</fullName>
    </recommendedName>
</protein>